<feature type="domain" description="Pru" evidence="6">
    <location>
        <begin position="6"/>
        <end position="120"/>
    </location>
</feature>
<organism evidence="7 8">
    <name type="scientific">Absidia repens</name>
    <dbReference type="NCBI Taxonomy" id="90262"/>
    <lineage>
        <taxon>Eukaryota</taxon>
        <taxon>Fungi</taxon>
        <taxon>Fungi incertae sedis</taxon>
        <taxon>Mucoromycota</taxon>
        <taxon>Mucoromycotina</taxon>
        <taxon>Mucoromycetes</taxon>
        <taxon>Mucorales</taxon>
        <taxon>Cunninghamellaceae</taxon>
        <taxon>Absidia</taxon>
    </lineage>
</organism>
<evidence type="ECO:0000256" key="5">
    <source>
        <dbReference type="ARBA" id="ARBA00023242"/>
    </source>
</evidence>
<proteinExistence type="predicted"/>
<dbReference type="GO" id="GO:0005737">
    <property type="term" value="C:cytoplasm"/>
    <property type="evidence" value="ECO:0007669"/>
    <property type="project" value="UniProtKB-SubCell"/>
</dbReference>
<dbReference type="EMBL" id="MCGE01000001">
    <property type="protein sequence ID" value="ORZ25898.1"/>
    <property type="molecule type" value="Genomic_DNA"/>
</dbReference>
<gene>
    <name evidence="7" type="ORF">BCR42DRAFT_316529</name>
</gene>
<evidence type="ECO:0000256" key="4">
    <source>
        <dbReference type="ARBA" id="ARBA00022942"/>
    </source>
</evidence>
<accession>A0A1X2J273</accession>
<dbReference type="STRING" id="90262.A0A1X2J273"/>
<keyword evidence="5" id="KW-0539">Nucleus</keyword>
<dbReference type="AlphaFoldDB" id="A0A1X2J273"/>
<dbReference type="InterPro" id="IPR006773">
    <property type="entry name" value="Rpn13/ADRM1"/>
</dbReference>
<keyword evidence="8" id="KW-1185">Reference proteome</keyword>
<dbReference type="PANTHER" id="PTHR12225:SF0">
    <property type="entry name" value="PROTEASOMAL UBIQUITIN RECEPTOR ADRM1"/>
    <property type="match status" value="1"/>
</dbReference>
<dbReference type="OrthoDB" id="340431at2759"/>
<dbReference type="PROSITE" id="PS51917">
    <property type="entry name" value="PRU"/>
    <property type="match status" value="1"/>
</dbReference>
<keyword evidence="3" id="KW-0963">Cytoplasm</keyword>
<dbReference type="InterPro" id="IPR044868">
    <property type="entry name" value="Rpn13/ADRM1_Pru"/>
</dbReference>
<dbReference type="Gene3D" id="2.30.29.70">
    <property type="entry name" value="Proteasomal ubiquitin receptor Rpn13/ADRM1"/>
    <property type="match status" value="1"/>
</dbReference>
<dbReference type="InterPro" id="IPR038633">
    <property type="entry name" value="Rpn13/ADRM1_Pru_sf"/>
</dbReference>
<protein>
    <submittedName>
        <fullName evidence="7">Proteasome complex subunit Rpn13 ubiquitin receptor-domain-containing protein</fullName>
    </submittedName>
</protein>
<evidence type="ECO:0000313" key="7">
    <source>
        <dbReference type="EMBL" id="ORZ25898.1"/>
    </source>
</evidence>
<dbReference type="PANTHER" id="PTHR12225">
    <property type="entry name" value="ADHESION REGULATING MOLECULE 1 110 KDA CELL MEMBRANE GLYCOPROTEIN"/>
    <property type="match status" value="1"/>
</dbReference>
<dbReference type="CDD" id="cd13314">
    <property type="entry name" value="PH_Rpn13"/>
    <property type="match status" value="1"/>
</dbReference>
<keyword evidence="7" id="KW-0675">Receptor</keyword>
<evidence type="ECO:0000256" key="3">
    <source>
        <dbReference type="ARBA" id="ARBA00022490"/>
    </source>
</evidence>
<keyword evidence="4 7" id="KW-0647">Proteasome</keyword>
<sequence length="171" mass="19986">MNLYQQPERHLVQFNAGKCIREGNMLKPDLRKGMIYMDQGNDQLMHFYWKERKYNSEPEDDLIIFPDEAELQKVPECTTGRVLVLKYKTSNQRLFFWMQKLDSDLDDTVIQRVNQLINDPSSALDDTQMDLDSSDHSIEMELMQRLMGSAGEGNLTEENLMELFQQAGSLR</sequence>
<comment type="caution">
    <text evidence="7">The sequence shown here is derived from an EMBL/GenBank/DDBJ whole genome shotgun (WGS) entry which is preliminary data.</text>
</comment>
<evidence type="ECO:0000256" key="1">
    <source>
        <dbReference type="ARBA" id="ARBA00004123"/>
    </source>
</evidence>
<name>A0A1X2J273_9FUNG</name>
<dbReference type="GO" id="GO:0070628">
    <property type="term" value="F:proteasome binding"/>
    <property type="evidence" value="ECO:0007669"/>
    <property type="project" value="TreeGrafter"/>
</dbReference>
<dbReference type="GO" id="GO:0005634">
    <property type="term" value="C:nucleus"/>
    <property type="evidence" value="ECO:0007669"/>
    <property type="project" value="UniProtKB-SubCell"/>
</dbReference>
<dbReference type="Proteomes" id="UP000193560">
    <property type="component" value="Unassembled WGS sequence"/>
</dbReference>
<dbReference type="FunFam" id="2.30.29.70:FF:000001">
    <property type="entry name" value="Proteasomal ubiquitin receptor ADRM1"/>
    <property type="match status" value="1"/>
</dbReference>
<dbReference type="GO" id="GO:0008541">
    <property type="term" value="C:proteasome regulatory particle, lid subcomplex"/>
    <property type="evidence" value="ECO:0007669"/>
    <property type="project" value="TreeGrafter"/>
</dbReference>
<reference evidence="7 8" key="1">
    <citation type="submission" date="2016-07" db="EMBL/GenBank/DDBJ databases">
        <title>Pervasive Adenine N6-methylation of Active Genes in Fungi.</title>
        <authorList>
            <consortium name="DOE Joint Genome Institute"/>
            <person name="Mondo S.J."/>
            <person name="Dannebaum R.O."/>
            <person name="Kuo R.C."/>
            <person name="Labutti K."/>
            <person name="Haridas S."/>
            <person name="Kuo A."/>
            <person name="Salamov A."/>
            <person name="Ahrendt S.R."/>
            <person name="Lipzen A."/>
            <person name="Sullivan W."/>
            <person name="Andreopoulos W.B."/>
            <person name="Clum A."/>
            <person name="Lindquist E."/>
            <person name="Daum C."/>
            <person name="Ramamoorthy G.K."/>
            <person name="Gryganskyi A."/>
            <person name="Culley D."/>
            <person name="Magnuson J.K."/>
            <person name="James T.Y."/>
            <person name="O'Malley M.A."/>
            <person name="Stajich J.E."/>
            <person name="Spatafora J.W."/>
            <person name="Visel A."/>
            <person name="Grigoriev I.V."/>
        </authorList>
    </citation>
    <scope>NUCLEOTIDE SEQUENCE [LARGE SCALE GENOMIC DNA]</scope>
    <source>
        <strain evidence="7 8">NRRL 1336</strain>
    </source>
</reference>
<evidence type="ECO:0000256" key="2">
    <source>
        <dbReference type="ARBA" id="ARBA00004496"/>
    </source>
</evidence>
<comment type="subcellular location">
    <subcellularLocation>
        <location evidence="2">Cytoplasm</location>
    </subcellularLocation>
    <subcellularLocation>
        <location evidence="1">Nucleus</location>
    </subcellularLocation>
</comment>
<evidence type="ECO:0000313" key="8">
    <source>
        <dbReference type="Proteomes" id="UP000193560"/>
    </source>
</evidence>
<dbReference type="GO" id="GO:0061133">
    <property type="term" value="F:endopeptidase activator activity"/>
    <property type="evidence" value="ECO:0007669"/>
    <property type="project" value="TreeGrafter"/>
</dbReference>
<dbReference type="Pfam" id="PF04683">
    <property type="entry name" value="Rpn13_ADRM1_Pru"/>
    <property type="match status" value="1"/>
</dbReference>
<evidence type="ECO:0000259" key="6">
    <source>
        <dbReference type="PROSITE" id="PS51917"/>
    </source>
</evidence>